<dbReference type="PROSITE" id="PS51257">
    <property type="entry name" value="PROKAR_LIPOPROTEIN"/>
    <property type="match status" value="1"/>
</dbReference>
<dbReference type="EMBL" id="KI546089">
    <property type="protein sequence ID" value="EST45696.1"/>
    <property type="molecule type" value="Genomic_DNA"/>
</dbReference>
<dbReference type="AlphaFoldDB" id="V6LPR4"/>
<reference evidence="2" key="2">
    <citation type="submission" date="2020-12" db="EMBL/GenBank/DDBJ databases">
        <title>New Spironucleus salmonicida genome in near-complete chromosomes.</title>
        <authorList>
            <person name="Xu F."/>
            <person name="Kurt Z."/>
            <person name="Jimenez-Gonzalez A."/>
            <person name="Astvaldsson A."/>
            <person name="Andersson J.O."/>
            <person name="Svard S.G."/>
        </authorList>
    </citation>
    <scope>NUCLEOTIDE SEQUENCE</scope>
    <source>
        <strain evidence="2">ATCC 50377</strain>
    </source>
</reference>
<evidence type="ECO:0000313" key="1">
    <source>
        <dbReference type="EMBL" id="EST45696.1"/>
    </source>
</evidence>
<sequence length="99" mass="10829">MIQSIGKKVLFSAINPQTLSSCATSCATCPSFSSCQTNKQSNQQPDTEGAIGVSSQSQAQVVDTQQYNHIQIGQQKLKIQVQSIRTQSLTDWAIYQYGK</sequence>
<gene>
    <name evidence="1" type="ORF">SS50377_14267</name>
    <name evidence="2" type="ORF">SS50377_22145</name>
</gene>
<name>V6LPR4_9EUKA</name>
<organism evidence="1">
    <name type="scientific">Spironucleus salmonicida</name>
    <dbReference type="NCBI Taxonomy" id="348837"/>
    <lineage>
        <taxon>Eukaryota</taxon>
        <taxon>Metamonada</taxon>
        <taxon>Diplomonadida</taxon>
        <taxon>Hexamitidae</taxon>
        <taxon>Hexamitinae</taxon>
        <taxon>Spironucleus</taxon>
    </lineage>
</organism>
<reference evidence="1 2" key="1">
    <citation type="journal article" date="2014" name="PLoS Genet.">
        <title>The Genome of Spironucleus salmonicida Highlights a Fish Pathogen Adapted to Fluctuating Environments.</title>
        <authorList>
            <person name="Xu F."/>
            <person name="Jerlstrom-Hultqvist J."/>
            <person name="Einarsson E."/>
            <person name="Astvaldsson A."/>
            <person name="Svard S.G."/>
            <person name="Andersson J.O."/>
        </authorList>
    </citation>
    <scope>NUCLEOTIDE SEQUENCE</scope>
    <source>
        <strain evidence="2">ATCC 50377</strain>
    </source>
</reference>
<keyword evidence="3" id="KW-1185">Reference proteome</keyword>
<evidence type="ECO:0000313" key="3">
    <source>
        <dbReference type="Proteomes" id="UP000018208"/>
    </source>
</evidence>
<dbReference type="VEuPathDB" id="GiardiaDB:SS50377_22145"/>
<dbReference type="EMBL" id="AUWU02000002">
    <property type="protein sequence ID" value="KAH0576581.1"/>
    <property type="molecule type" value="Genomic_DNA"/>
</dbReference>
<protein>
    <submittedName>
        <fullName evidence="1">Uncharacterized protein</fullName>
    </submittedName>
</protein>
<evidence type="ECO:0000313" key="2">
    <source>
        <dbReference type="EMBL" id="KAH0576581.1"/>
    </source>
</evidence>
<proteinExistence type="predicted"/>
<dbReference type="Proteomes" id="UP000018208">
    <property type="component" value="Unassembled WGS sequence"/>
</dbReference>
<accession>V6LPR4</accession>